<proteinExistence type="predicted"/>
<accession>A0ABX0N623</accession>
<protein>
    <submittedName>
        <fullName evidence="1">Uncharacterized protein</fullName>
    </submittedName>
</protein>
<gene>
    <name evidence="1" type="ORF">F2P44_16210</name>
</gene>
<dbReference type="Proteomes" id="UP000621455">
    <property type="component" value="Unassembled WGS sequence"/>
</dbReference>
<name>A0ABX0N623_9BURK</name>
<comment type="caution">
    <text evidence="1">The sequence shown here is derived from an EMBL/GenBank/DDBJ whole genome shotgun (WGS) entry which is preliminary data.</text>
</comment>
<sequence>MTRTLLSAMPYRPGDDQDYFFDAVDAIIRHDPADFVELLRKTMLRLDGGLACLIWRQQYPALLPGLFPLMMSARHCLDDLSVPLNLILGKEPGLLLSAREDSLPRAIAVLSAEVLRGVLPALATLIGNGASAELRAAVVEAAKKLDRADLADAGWLESGNEHLRLACQDMLLAHPDKGSASSLLSRY</sequence>
<evidence type="ECO:0000313" key="2">
    <source>
        <dbReference type="Proteomes" id="UP000621455"/>
    </source>
</evidence>
<organism evidence="1 2">
    <name type="scientific">Massilia frigida</name>
    <dbReference type="NCBI Taxonomy" id="2609281"/>
    <lineage>
        <taxon>Bacteria</taxon>
        <taxon>Pseudomonadati</taxon>
        <taxon>Pseudomonadota</taxon>
        <taxon>Betaproteobacteria</taxon>
        <taxon>Burkholderiales</taxon>
        <taxon>Oxalobacteraceae</taxon>
        <taxon>Telluria group</taxon>
        <taxon>Massilia</taxon>
    </lineage>
</organism>
<reference evidence="1 2" key="1">
    <citation type="submission" date="2019-10" db="EMBL/GenBank/DDBJ databases">
        <title>Taxonomy of Antarctic Massilia spp.: description of Massilia rubra sp. nov., Massilia aquatica sp. nov., Massilia mucilaginosa sp. nov., Massilia frigida sp. nov. isolated from streams, lakes and regoliths.</title>
        <authorList>
            <person name="Holochova P."/>
            <person name="Sedlacek I."/>
            <person name="Kralova S."/>
            <person name="Maslanova I."/>
            <person name="Busse H.-J."/>
            <person name="Stankova E."/>
            <person name="Vrbovska V."/>
            <person name="Kovarovic V."/>
            <person name="Bartak M."/>
            <person name="Svec P."/>
            <person name="Pantucek R."/>
        </authorList>
    </citation>
    <scope>NUCLEOTIDE SEQUENCE [LARGE SCALE GENOMIC DNA]</scope>
    <source>
        <strain evidence="1 2">CCM 8695</strain>
    </source>
</reference>
<dbReference type="RefSeq" id="WP_167088142.1">
    <property type="nucleotide sequence ID" value="NZ_WHJG01000015.1"/>
</dbReference>
<evidence type="ECO:0000313" key="1">
    <source>
        <dbReference type="EMBL" id="NHZ80805.1"/>
    </source>
</evidence>
<keyword evidence="2" id="KW-1185">Reference proteome</keyword>
<dbReference type="EMBL" id="WHJG01000015">
    <property type="protein sequence ID" value="NHZ80805.1"/>
    <property type="molecule type" value="Genomic_DNA"/>
</dbReference>